<dbReference type="EMBL" id="CCKQ01018795">
    <property type="protein sequence ID" value="CDW90777.1"/>
    <property type="molecule type" value="Genomic_DNA"/>
</dbReference>
<accession>A0A078BBZ5</accession>
<dbReference type="InterPro" id="IPR006571">
    <property type="entry name" value="TLDc_dom"/>
</dbReference>
<feature type="domain" description="TLDc" evidence="1">
    <location>
        <begin position="40"/>
        <end position="216"/>
    </location>
</feature>
<organism evidence="2 3">
    <name type="scientific">Stylonychia lemnae</name>
    <name type="common">Ciliate</name>
    <dbReference type="NCBI Taxonomy" id="5949"/>
    <lineage>
        <taxon>Eukaryota</taxon>
        <taxon>Sar</taxon>
        <taxon>Alveolata</taxon>
        <taxon>Ciliophora</taxon>
        <taxon>Intramacronucleata</taxon>
        <taxon>Spirotrichea</taxon>
        <taxon>Stichotrichia</taxon>
        <taxon>Sporadotrichida</taxon>
        <taxon>Oxytrichidae</taxon>
        <taxon>Stylonychinae</taxon>
        <taxon>Stylonychia</taxon>
    </lineage>
</organism>
<proteinExistence type="predicted"/>
<dbReference type="Proteomes" id="UP000039865">
    <property type="component" value="Unassembled WGS sequence"/>
</dbReference>
<dbReference type="OMA" id="CIKCISE"/>
<dbReference type="PROSITE" id="PS51886">
    <property type="entry name" value="TLDC"/>
    <property type="match status" value="1"/>
</dbReference>
<evidence type="ECO:0000313" key="3">
    <source>
        <dbReference type="Proteomes" id="UP000039865"/>
    </source>
</evidence>
<reference evidence="2 3" key="1">
    <citation type="submission" date="2014-06" db="EMBL/GenBank/DDBJ databases">
        <authorList>
            <person name="Swart Estienne"/>
        </authorList>
    </citation>
    <scope>NUCLEOTIDE SEQUENCE [LARGE SCALE GENOMIC DNA]</scope>
    <source>
        <strain evidence="2 3">130c</strain>
    </source>
</reference>
<dbReference type="InParanoid" id="A0A078BBZ5"/>
<dbReference type="AlphaFoldDB" id="A0A078BBZ5"/>
<evidence type="ECO:0000313" key="2">
    <source>
        <dbReference type="EMBL" id="CDW90777.1"/>
    </source>
</evidence>
<dbReference type="OrthoDB" id="299389at2759"/>
<name>A0A078BBZ5_STYLE</name>
<evidence type="ECO:0000259" key="1">
    <source>
        <dbReference type="PROSITE" id="PS51886"/>
    </source>
</evidence>
<gene>
    <name evidence="2" type="primary">Contig17475.g18586</name>
    <name evidence="2" type="ORF">STYLEM_19924</name>
</gene>
<sequence>MVCIKCISEQNHEQNIINDKQSQLLFDRKYLEESFEKLIPMLNEEIDSDLKATIVNITGFRIRQQTQLIYKGTRDGFKATNFHSLCDNKGPNISYILSETGQVFGGYTSLSWKSPKWEHIKDQEALIFSLTKNTVHKQYQSFERALEHNKGCLMIFGKGQDIIIESECNNNQKSHCNLGGTYSLPNGYKFEEKQAKDYLAGAYNFKVIEIEVYSILT</sequence>
<protein>
    <recommendedName>
        <fullName evidence="1">TLDc domain-containing protein</fullName>
    </recommendedName>
</protein>
<keyword evidence="3" id="KW-1185">Reference proteome</keyword>
<dbReference type="Pfam" id="PF07534">
    <property type="entry name" value="TLD"/>
    <property type="match status" value="1"/>
</dbReference>